<evidence type="ECO:0000256" key="6">
    <source>
        <dbReference type="ARBA" id="ARBA00023242"/>
    </source>
</evidence>
<proteinExistence type="predicted"/>
<protein>
    <recommendedName>
        <fullName evidence="9">Transcription factor domain-containing protein</fullName>
    </recommendedName>
</protein>
<keyword evidence="4" id="KW-0238">DNA-binding</keyword>
<dbReference type="PANTHER" id="PTHR36206:SF12">
    <property type="entry name" value="ASPERCRYPTIN BIOSYNTHESIS CLUSTER-SPECIFIC TRANSCRIPTION REGULATOR ATNN-RELATED"/>
    <property type="match status" value="1"/>
</dbReference>
<dbReference type="EMBL" id="JAPDRK010000017">
    <property type="protein sequence ID" value="KAJ9605221.1"/>
    <property type="molecule type" value="Genomic_DNA"/>
</dbReference>
<keyword evidence="6" id="KW-0539">Nucleus</keyword>
<keyword evidence="2" id="KW-0862">Zinc</keyword>
<dbReference type="GO" id="GO:0003677">
    <property type="term" value="F:DNA binding"/>
    <property type="evidence" value="ECO:0007669"/>
    <property type="project" value="UniProtKB-KW"/>
</dbReference>
<evidence type="ECO:0008006" key="9">
    <source>
        <dbReference type="Google" id="ProtNLM"/>
    </source>
</evidence>
<comment type="caution">
    <text evidence="7">The sequence shown here is derived from an EMBL/GenBank/DDBJ whole genome shotgun (WGS) entry which is preliminary data.</text>
</comment>
<dbReference type="Proteomes" id="UP001172673">
    <property type="component" value="Unassembled WGS sequence"/>
</dbReference>
<evidence type="ECO:0000256" key="5">
    <source>
        <dbReference type="ARBA" id="ARBA00023163"/>
    </source>
</evidence>
<dbReference type="InterPro" id="IPR052360">
    <property type="entry name" value="Transcr_Regulatory_Proteins"/>
</dbReference>
<dbReference type="AlphaFoldDB" id="A0AA38X1T0"/>
<dbReference type="GO" id="GO:0046872">
    <property type="term" value="F:metal ion binding"/>
    <property type="evidence" value="ECO:0007669"/>
    <property type="project" value="UniProtKB-KW"/>
</dbReference>
<gene>
    <name evidence="7" type="ORF">H2200_010611</name>
</gene>
<evidence type="ECO:0000313" key="8">
    <source>
        <dbReference type="Proteomes" id="UP001172673"/>
    </source>
</evidence>
<evidence type="ECO:0000256" key="3">
    <source>
        <dbReference type="ARBA" id="ARBA00023015"/>
    </source>
</evidence>
<keyword evidence="8" id="KW-1185">Reference proteome</keyword>
<sequence>MIDFWSHAILQLSYRHGALQHFIVAISSLDELGRPGYRYAPFASPQSLYSFGLEQYGKAIHGVRQNSRPGSIELIASAVFCFILETWLGDLVAARTHACAALRFLQPEHVREVDGEARGLLTQYFRPMILRTCTAFTICSTLLRAIAQDTGLQRIPLAPANLTFATQGEARRNLDATSDFVLAEAKSGMAALSDQGLKIHLQQLRRHLEQWYHRLCQLDSTSGQKPSSWSQQRCHLELRYRYVTIGLMTLPLQDELLFDDFDYDFTALIDAAGSILKHASKANPGGATRSNDCSTMMALFFTVSSCRDPCIRRRALRLLYRYNRVESIFNSLAVGILGEQIMMLEEGSRDVKTASDVEAARRVRAINLKYDSGLLAHVATPPKMIITFTHPHGPTPHIRQTYLPFIKQWTGTEFVWSACSAIQTPVLLEEIANASSSSQSHSDAFEPEQRAVDFTLPVNHDLDSFWRMQNMDLHFNEEFLRRFPETLGKPAWRTMSGAIGCAGSL</sequence>
<evidence type="ECO:0000256" key="2">
    <source>
        <dbReference type="ARBA" id="ARBA00022833"/>
    </source>
</evidence>
<organism evidence="7 8">
    <name type="scientific">Cladophialophora chaetospira</name>
    <dbReference type="NCBI Taxonomy" id="386627"/>
    <lineage>
        <taxon>Eukaryota</taxon>
        <taxon>Fungi</taxon>
        <taxon>Dikarya</taxon>
        <taxon>Ascomycota</taxon>
        <taxon>Pezizomycotina</taxon>
        <taxon>Eurotiomycetes</taxon>
        <taxon>Chaetothyriomycetidae</taxon>
        <taxon>Chaetothyriales</taxon>
        <taxon>Herpotrichiellaceae</taxon>
        <taxon>Cladophialophora</taxon>
    </lineage>
</organism>
<reference evidence="7" key="1">
    <citation type="submission" date="2022-10" db="EMBL/GenBank/DDBJ databases">
        <title>Culturing micro-colonial fungi from biological soil crusts in the Mojave desert and describing Neophaeococcomyces mojavensis, and introducing the new genera and species Taxawa tesnikishii.</title>
        <authorList>
            <person name="Kurbessoian T."/>
            <person name="Stajich J.E."/>
        </authorList>
    </citation>
    <scope>NUCLEOTIDE SEQUENCE</scope>
    <source>
        <strain evidence="7">TK_41</strain>
    </source>
</reference>
<evidence type="ECO:0000256" key="1">
    <source>
        <dbReference type="ARBA" id="ARBA00022723"/>
    </source>
</evidence>
<dbReference type="PANTHER" id="PTHR36206">
    <property type="entry name" value="ASPERCRYPTIN BIOSYNTHESIS CLUSTER-SPECIFIC TRANSCRIPTION REGULATOR ATNN-RELATED"/>
    <property type="match status" value="1"/>
</dbReference>
<accession>A0AA38X1T0</accession>
<evidence type="ECO:0000256" key="4">
    <source>
        <dbReference type="ARBA" id="ARBA00023125"/>
    </source>
</evidence>
<keyword evidence="5" id="KW-0804">Transcription</keyword>
<keyword evidence="3" id="KW-0805">Transcription regulation</keyword>
<evidence type="ECO:0000313" key="7">
    <source>
        <dbReference type="EMBL" id="KAJ9605221.1"/>
    </source>
</evidence>
<name>A0AA38X1T0_9EURO</name>
<keyword evidence="1" id="KW-0479">Metal-binding</keyword>